<feature type="domain" description="MiT/TFE transcription factors N-terminal" evidence="7">
    <location>
        <begin position="57"/>
        <end position="143"/>
    </location>
</feature>
<evidence type="ECO:0000256" key="5">
    <source>
        <dbReference type="ARBA" id="ARBA00023242"/>
    </source>
</evidence>
<evidence type="ECO:0000256" key="2">
    <source>
        <dbReference type="ARBA" id="ARBA00023015"/>
    </source>
</evidence>
<feature type="region of interest" description="Disordered" evidence="6">
    <location>
        <begin position="484"/>
        <end position="505"/>
    </location>
</feature>
<dbReference type="GO" id="GO:0000981">
    <property type="term" value="F:DNA-binding transcription factor activity, RNA polymerase II-specific"/>
    <property type="evidence" value="ECO:0007669"/>
    <property type="project" value="TreeGrafter"/>
</dbReference>
<evidence type="ECO:0000256" key="4">
    <source>
        <dbReference type="ARBA" id="ARBA00023163"/>
    </source>
</evidence>
<name>A0A182VB03_ANOME</name>
<dbReference type="GO" id="GO:0000978">
    <property type="term" value="F:RNA polymerase II cis-regulatory region sequence-specific DNA binding"/>
    <property type="evidence" value="ECO:0007669"/>
    <property type="project" value="TreeGrafter"/>
</dbReference>
<proteinExistence type="predicted"/>
<dbReference type="PANTHER" id="PTHR45776">
    <property type="entry name" value="MIP04163P"/>
    <property type="match status" value="1"/>
</dbReference>
<dbReference type="Proteomes" id="UP000075903">
    <property type="component" value="Unassembled WGS sequence"/>
</dbReference>
<evidence type="ECO:0000313" key="9">
    <source>
        <dbReference type="Proteomes" id="UP000075903"/>
    </source>
</evidence>
<dbReference type="GeneID" id="121598787"/>
<keyword evidence="5" id="KW-0539">Nucleus</keyword>
<dbReference type="PANTHER" id="PTHR45776:SF2">
    <property type="entry name" value="MIP04163P"/>
    <property type="match status" value="1"/>
</dbReference>
<keyword evidence="3" id="KW-0238">DNA-binding</keyword>
<dbReference type="EnsemblMetazoa" id="AMEM011887-RA">
    <property type="protein sequence ID" value="AMEM011887-PA"/>
    <property type="gene ID" value="AMEM011887"/>
</dbReference>
<dbReference type="KEGG" id="amer:121598787"/>
<feature type="compositionally biased region" description="Low complexity" evidence="6">
    <location>
        <begin position="487"/>
        <end position="500"/>
    </location>
</feature>
<dbReference type="Pfam" id="PF15951">
    <property type="entry name" value="MITF_TFEB_C_3_N"/>
    <property type="match status" value="1"/>
</dbReference>
<evidence type="ECO:0000256" key="6">
    <source>
        <dbReference type="SAM" id="MobiDB-lite"/>
    </source>
</evidence>
<evidence type="ECO:0000256" key="3">
    <source>
        <dbReference type="ARBA" id="ARBA00023125"/>
    </source>
</evidence>
<keyword evidence="9" id="KW-1185">Reference proteome</keyword>
<reference evidence="8" key="1">
    <citation type="submission" date="2020-05" db="UniProtKB">
        <authorList>
            <consortium name="EnsemblMetazoa"/>
        </authorList>
    </citation>
    <scope>IDENTIFICATION</scope>
    <source>
        <strain evidence="8">MAF</strain>
    </source>
</reference>
<evidence type="ECO:0000259" key="7">
    <source>
        <dbReference type="Pfam" id="PF15951"/>
    </source>
</evidence>
<dbReference type="RefSeq" id="XP_041782005.1">
    <property type="nucleotide sequence ID" value="XM_041926071.1"/>
</dbReference>
<dbReference type="InterPro" id="IPR031867">
    <property type="entry name" value="MiT/TFE_N"/>
</dbReference>
<evidence type="ECO:0000256" key="1">
    <source>
        <dbReference type="ARBA" id="ARBA00004123"/>
    </source>
</evidence>
<keyword evidence="4" id="KW-0804">Transcription</keyword>
<dbReference type="GO" id="GO:0005634">
    <property type="term" value="C:nucleus"/>
    <property type="evidence" value="ECO:0007669"/>
    <property type="project" value="UniProtKB-SubCell"/>
</dbReference>
<evidence type="ECO:0000313" key="8">
    <source>
        <dbReference type="EnsemblMetazoa" id="AMEM011887-PA"/>
    </source>
</evidence>
<accession>A0A182VB03</accession>
<protein>
    <recommendedName>
        <fullName evidence="7">MiT/TFE transcription factors N-terminal domain-containing protein</fullName>
    </recommendedName>
</protein>
<keyword evidence="2" id="KW-0805">Transcription regulation</keyword>
<dbReference type="STRING" id="30066.A0A182VB03"/>
<dbReference type="VEuPathDB" id="VectorBase:AMEM011887"/>
<organism evidence="8 9">
    <name type="scientific">Anopheles merus</name>
    <name type="common">Mosquito</name>
    <dbReference type="NCBI Taxonomy" id="30066"/>
    <lineage>
        <taxon>Eukaryota</taxon>
        <taxon>Metazoa</taxon>
        <taxon>Ecdysozoa</taxon>
        <taxon>Arthropoda</taxon>
        <taxon>Hexapoda</taxon>
        <taxon>Insecta</taxon>
        <taxon>Pterygota</taxon>
        <taxon>Neoptera</taxon>
        <taxon>Endopterygota</taxon>
        <taxon>Diptera</taxon>
        <taxon>Nematocera</taxon>
        <taxon>Culicoidea</taxon>
        <taxon>Culicidae</taxon>
        <taxon>Anophelinae</taxon>
        <taxon>Anopheles</taxon>
    </lineage>
</organism>
<feature type="region of interest" description="Disordered" evidence="6">
    <location>
        <begin position="169"/>
        <end position="204"/>
    </location>
</feature>
<sequence length="544" mass="59935">MDNFERILVDVDCSRYEEDAFSLLDKSRDVNIVRDLRSSTVSAFDQTSFPQLNISSRTQLKQQLFREQIKNSETGPRSMVTSPGPPVLSVRLPLENIDIELPKKVLQVETRLENPTRYHVIQKQKTQVREYVTAALKLTKQNLVRESCRHTRLMILGRLYDSFISTKPASAGSGGAGSQTAPVPGAGGGVTPANGVSLGPTAAPNGPGKAMGSMVVGGAPAVTAGSAQSSGTPSATPTIEQQQEWRLEMKLSCRFGNKLYQTFVDEFDYVRDLLGLIRFEIPKWVFVVSEFEDEISSYECNRAARAAQQAAVAAVAADQEFLVRPGLAGEKGSKHEKFIEPEVRDRIKKDNHNCSRYLWRATGPRWSTALSNRQGALYGGFAGLLLLTYLCRAVSWHVHPPFEANVMIETVVQVFRFPAKSSSRACSYCVCHLVFFLCLNNSYQTLSPNARSGRPKISFPGKRCASFLFSFHFPISLEVAKRGGRHSSGSSPSSSASARFPPKPVCLTRPARARRSGRYSTPNSIGRDIVSCKWLQQPALALYG</sequence>
<comment type="subcellular location">
    <subcellularLocation>
        <location evidence="1">Nucleus</location>
    </subcellularLocation>
</comment>
<dbReference type="AlphaFoldDB" id="A0A182VB03"/>
<dbReference type="VEuPathDB" id="VectorBase:AMEM21_005994"/>